<organism evidence="4 5">
    <name type="scientific">Thioflavicoccus mobilis 8321</name>
    <dbReference type="NCBI Taxonomy" id="765912"/>
    <lineage>
        <taxon>Bacteria</taxon>
        <taxon>Pseudomonadati</taxon>
        <taxon>Pseudomonadota</taxon>
        <taxon>Gammaproteobacteria</taxon>
        <taxon>Chromatiales</taxon>
        <taxon>Chromatiaceae</taxon>
        <taxon>Thioflavicoccus</taxon>
    </lineage>
</organism>
<reference evidence="4 5" key="1">
    <citation type="submission" date="2011-09" db="EMBL/GenBank/DDBJ databases">
        <title>Complete sequence of chromosome of Thioflavicoccus mobilis 8321.</title>
        <authorList>
            <consortium name="US DOE Joint Genome Institute"/>
            <person name="Lucas S."/>
            <person name="Han J."/>
            <person name="Lapidus A."/>
            <person name="Cheng J.-F."/>
            <person name="Goodwin L."/>
            <person name="Pitluck S."/>
            <person name="Peters L."/>
            <person name="Ovchinnikova G."/>
            <person name="Lu M."/>
            <person name="Detter J.C."/>
            <person name="Han C."/>
            <person name="Tapia R."/>
            <person name="Land M."/>
            <person name="Hauser L."/>
            <person name="Kyrpides N."/>
            <person name="Ivanova N."/>
            <person name="Pagani I."/>
            <person name="Vogl K."/>
            <person name="Liu Z."/>
            <person name="Imhoff J."/>
            <person name="Thiel V."/>
            <person name="Frigaard N.-U."/>
            <person name="Bryant D."/>
            <person name="Woyke T."/>
        </authorList>
    </citation>
    <scope>NUCLEOTIDE SEQUENCE [LARGE SCALE GENOMIC DNA]</scope>
    <source>
        <strain evidence="4 5">8321</strain>
    </source>
</reference>
<accession>L0H092</accession>
<dbReference type="SMART" id="SM00116">
    <property type="entry name" value="CBS"/>
    <property type="match status" value="2"/>
</dbReference>
<evidence type="ECO:0000259" key="3">
    <source>
        <dbReference type="PROSITE" id="PS51371"/>
    </source>
</evidence>
<dbReference type="KEGG" id="tmb:Thimo_2297"/>
<proteinExistence type="predicted"/>
<dbReference type="PANTHER" id="PTHR43080:SF2">
    <property type="entry name" value="CBS DOMAIN-CONTAINING PROTEIN"/>
    <property type="match status" value="1"/>
</dbReference>
<dbReference type="HOGENOM" id="CLU_040681_12_1_6"/>
<protein>
    <submittedName>
        <fullName evidence="4">CBS domain-containing protein</fullName>
    </submittedName>
</protein>
<evidence type="ECO:0000313" key="5">
    <source>
        <dbReference type="Proteomes" id="UP000010816"/>
    </source>
</evidence>
<dbReference type="InterPro" id="IPR051257">
    <property type="entry name" value="Diverse_CBS-Domain"/>
</dbReference>
<feature type="domain" description="CBS" evidence="3">
    <location>
        <begin position="7"/>
        <end position="65"/>
    </location>
</feature>
<gene>
    <name evidence="4" type="ORF">Thimo_2297</name>
</gene>
<feature type="domain" description="CBS" evidence="3">
    <location>
        <begin position="71"/>
        <end position="128"/>
    </location>
</feature>
<dbReference type="Proteomes" id="UP000010816">
    <property type="component" value="Chromosome"/>
</dbReference>
<keyword evidence="1 2" id="KW-0129">CBS domain</keyword>
<dbReference type="PANTHER" id="PTHR43080">
    <property type="entry name" value="CBS DOMAIN-CONTAINING PROTEIN CBSX3, MITOCHONDRIAL"/>
    <property type="match status" value="1"/>
</dbReference>
<dbReference type="Pfam" id="PF00571">
    <property type="entry name" value="CBS"/>
    <property type="match status" value="2"/>
</dbReference>
<dbReference type="PROSITE" id="PS51371">
    <property type="entry name" value="CBS"/>
    <property type="match status" value="2"/>
</dbReference>
<dbReference type="SUPFAM" id="SSF54631">
    <property type="entry name" value="CBS-domain pair"/>
    <property type="match status" value="1"/>
</dbReference>
<dbReference type="Gene3D" id="3.10.580.10">
    <property type="entry name" value="CBS-domain"/>
    <property type="match status" value="1"/>
</dbReference>
<evidence type="ECO:0000313" key="4">
    <source>
        <dbReference type="EMBL" id="AGA91040.1"/>
    </source>
</evidence>
<evidence type="ECO:0000256" key="2">
    <source>
        <dbReference type="PROSITE-ProRule" id="PRU00703"/>
    </source>
</evidence>
<keyword evidence="5" id="KW-1185">Reference proteome</keyword>
<dbReference type="InterPro" id="IPR000644">
    <property type="entry name" value="CBS_dom"/>
</dbReference>
<dbReference type="AlphaFoldDB" id="L0H092"/>
<dbReference type="InterPro" id="IPR046342">
    <property type="entry name" value="CBS_dom_sf"/>
</dbReference>
<sequence>MQVRDYMSGTPVTINASADYQDALELMDQHHMHHLPVTDDQGVVVGILSRHDLQLAARYFHEHPGEINEVMHTPVTTIAPEAELADAVDAMTKGYMRCLPVSEDGGHQLVGIITETDLMRALRDLLAKQGG</sequence>
<dbReference type="STRING" id="765912.Thimo_2297"/>
<name>L0H092_9GAMM</name>
<dbReference type="eggNOG" id="COG0517">
    <property type="taxonomic scope" value="Bacteria"/>
</dbReference>
<dbReference type="EMBL" id="CP003051">
    <property type="protein sequence ID" value="AGA91040.1"/>
    <property type="molecule type" value="Genomic_DNA"/>
</dbReference>
<evidence type="ECO:0000256" key="1">
    <source>
        <dbReference type="ARBA" id="ARBA00023122"/>
    </source>
</evidence>